<protein>
    <recommendedName>
        <fullName evidence="1">DUF7192 domain-containing protein</fullName>
    </recommendedName>
</protein>
<dbReference type="InterPro" id="IPR055616">
    <property type="entry name" value="DUF7192"/>
</dbReference>
<reference evidence="2 3" key="1">
    <citation type="submission" date="2019-08" db="EMBL/GenBank/DDBJ databases">
        <title>Deep-cultivation of Planctomycetes and their phenomic and genomic characterization uncovers novel biology.</title>
        <authorList>
            <person name="Wiegand S."/>
            <person name="Jogler M."/>
            <person name="Boedeker C."/>
            <person name="Pinto D."/>
            <person name="Vollmers J."/>
            <person name="Rivas-Marin E."/>
            <person name="Kohn T."/>
            <person name="Peeters S.H."/>
            <person name="Heuer A."/>
            <person name="Rast P."/>
            <person name="Oberbeckmann S."/>
            <person name="Bunk B."/>
            <person name="Jeske O."/>
            <person name="Meyerdierks A."/>
            <person name="Storesund J.E."/>
            <person name="Kallscheuer N."/>
            <person name="Luecker S."/>
            <person name="Lage O.M."/>
            <person name="Pohl T."/>
            <person name="Merkel B.J."/>
            <person name="Hornburger P."/>
            <person name="Mueller R.-W."/>
            <person name="Bruemmer F."/>
            <person name="Labrenz M."/>
            <person name="Spormann A.M."/>
            <person name="Op den Camp H."/>
            <person name="Overmann J."/>
            <person name="Amann R."/>
            <person name="Jetten M.S.M."/>
            <person name="Mascher T."/>
            <person name="Medema M.H."/>
            <person name="Devos D.P."/>
            <person name="Kaster A.-K."/>
            <person name="Ovreas L."/>
            <person name="Rohde M."/>
            <person name="Galperin M.Y."/>
            <person name="Jogler C."/>
        </authorList>
    </citation>
    <scope>NUCLEOTIDE SEQUENCE [LARGE SCALE GENOMIC DNA]</scope>
    <source>
        <strain evidence="2 3">UC8</strain>
    </source>
</reference>
<evidence type="ECO:0000313" key="2">
    <source>
        <dbReference type="EMBL" id="QEG40410.1"/>
    </source>
</evidence>
<dbReference type="Pfam" id="PF23822">
    <property type="entry name" value="DUF7192"/>
    <property type="match status" value="1"/>
</dbReference>
<sequence>MTISTTLIENNWLIQMDGLHDAPAVIDRPGNLFREKYENRLANAERFAEWHGRTDLANFADLIQAMHRPWTYGQNVVDRMHRDLEGLTIEKPKSHRRRVRFSEDDGAEICYDRLRSGNPFWRTTRRQLRTSLKPVSVLINIGGNGGRTADELLWAASAGISTVEVLEAAGIRAEVFVCDAVSRCWNNCTRGGVFSMQVKAASDPLDRDALIAATSPWFFRNVFFSAHTLPADDCSEGLGRHASLESMPTLINRVCSDPRRIIIENCYTRSDAGNAVRNAIGVASAAA</sequence>
<organism evidence="2 3">
    <name type="scientific">Roseimaritima ulvae</name>
    <dbReference type="NCBI Taxonomy" id="980254"/>
    <lineage>
        <taxon>Bacteria</taxon>
        <taxon>Pseudomonadati</taxon>
        <taxon>Planctomycetota</taxon>
        <taxon>Planctomycetia</taxon>
        <taxon>Pirellulales</taxon>
        <taxon>Pirellulaceae</taxon>
        <taxon>Roseimaritima</taxon>
    </lineage>
</organism>
<dbReference type="KEGG" id="rul:UC8_24220"/>
<dbReference type="RefSeq" id="WP_068130882.1">
    <property type="nucleotide sequence ID" value="NZ_CP042914.1"/>
</dbReference>
<evidence type="ECO:0000313" key="3">
    <source>
        <dbReference type="Proteomes" id="UP000325286"/>
    </source>
</evidence>
<accession>A0A5B9QRT7</accession>
<gene>
    <name evidence="2" type="ORF">UC8_24220</name>
</gene>
<proteinExistence type="predicted"/>
<dbReference type="AlphaFoldDB" id="A0A5B9QRT7"/>
<feature type="domain" description="DUF7192" evidence="1">
    <location>
        <begin position="45"/>
        <end position="278"/>
    </location>
</feature>
<dbReference type="Proteomes" id="UP000325286">
    <property type="component" value="Chromosome"/>
</dbReference>
<evidence type="ECO:0000259" key="1">
    <source>
        <dbReference type="Pfam" id="PF23822"/>
    </source>
</evidence>
<keyword evidence="3" id="KW-1185">Reference proteome</keyword>
<name>A0A5B9QRT7_9BACT</name>
<dbReference type="EMBL" id="CP042914">
    <property type="protein sequence ID" value="QEG40410.1"/>
    <property type="molecule type" value="Genomic_DNA"/>
</dbReference>